<evidence type="ECO:0000313" key="5">
    <source>
        <dbReference type="Proteomes" id="UP000249725"/>
    </source>
</evidence>
<comment type="caution">
    <text evidence="4">The sequence shown here is derived from an EMBL/GenBank/DDBJ whole genome shotgun (WGS) entry which is preliminary data.</text>
</comment>
<protein>
    <submittedName>
        <fullName evidence="4">Cell division protein</fullName>
    </submittedName>
</protein>
<dbReference type="AlphaFoldDB" id="A0A328A9C7"/>
<keyword evidence="3" id="KW-0472">Membrane</keyword>
<evidence type="ECO:0000256" key="1">
    <source>
        <dbReference type="SAM" id="Coils"/>
    </source>
</evidence>
<keyword evidence="5" id="KW-1185">Reference proteome</keyword>
<proteinExistence type="predicted"/>
<gene>
    <name evidence="4" type="ORF">DJ018_15205</name>
</gene>
<dbReference type="GO" id="GO:0051301">
    <property type="term" value="P:cell division"/>
    <property type="evidence" value="ECO:0007669"/>
    <property type="project" value="UniProtKB-KW"/>
</dbReference>
<dbReference type="RefSeq" id="WP_111515828.1">
    <property type="nucleotide sequence ID" value="NZ_QFYR01000004.1"/>
</dbReference>
<evidence type="ECO:0000256" key="2">
    <source>
        <dbReference type="SAM" id="MobiDB-lite"/>
    </source>
</evidence>
<feature type="region of interest" description="Disordered" evidence="2">
    <location>
        <begin position="99"/>
        <end position="138"/>
    </location>
</feature>
<keyword evidence="4" id="KW-0132">Cell division</keyword>
<feature type="coiled-coil region" evidence="1">
    <location>
        <begin position="36"/>
        <end position="63"/>
    </location>
</feature>
<dbReference type="EMBL" id="QFYR01000004">
    <property type="protein sequence ID" value="RAK51293.1"/>
    <property type="molecule type" value="Genomic_DNA"/>
</dbReference>
<sequence length="138" mass="14875">MSLLDRKVRGFRLVDLLALGLLVVLILGVYLAKTMAGRERAQIAQVERQIAAEKARIRLLQAEVSHLEQPARIERLSTAYLGLKPVTVKREAKVEALPAIAAPAPPPKPSTKPEEAPAPKLDPTLVAEAPEPVPGNGQ</sequence>
<keyword evidence="4" id="KW-0131">Cell cycle</keyword>
<accession>A0A328A9C7</accession>
<keyword evidence="3" id="KW-1133">Transmembrane helix</keyword>
<organism evidence="4 5">
    <name type="scientific">Phenylobacterium deserti</name>
    <dbReference type="NCBI Taxonomy" id="1914756"/>
    <lineage>
        <taxon>Bacteria</taxon>
        <taxon>Pseudomonadati</taxon>
        <taxon>Pseudomonadota</taxon>
        <taxon>Alphaproteobacteria</taxon>
        <taxon>Caulobacterales</taxon>
        <taxon>Caulobacteraceae</taxon>
        <taxon>Phenylobacterium</taxon>
    </lineage>
</organism>
<evidence type="ECO:0000313" key="4">
    <source>
        <dbReference type="EMBL" id="RAK51293.1"/>
    </source>
</evidence>
<name>A0A328A9C7_9CAUL</name>
<evidence type="ECO:0000256" key="3">
    <source>
        <dbReference type="SAM" id="Phobius"/>
    </source>
</evidence>
<dbReference type="OrthoDB" id="7173609at2"/>
<dbReference type="Proteomes" id="UP000249725">
    <property type="component" value="Unassembled WGS sequence"/>
</dbReference>
<feature type="transmembrane region" description="Helical" evidence="3">
    <location>
        <begin position="12"/>
        <end position="32"/>
    </location>
</feature>
<keyword evidence="3" id="KW-0812">Transmembrane</keyword>
<reference evidence="5" key="1">
    <citation type="submission" date="2018-05" db="EMBL/GenBank/DDBJ databases">
        <authorList>
            <person name="Li X."/>
        </authorList>
    </citation>
    <scope>NUCLEOTIDE SEQUENCE [LARGE SCALE GENOMIC DNA]</scope>
    <source>
        <strain evidence="5">YIM 73061</strain>
    </source>
</reference>
<keyword evidence="1" id="KW-0175">Coiled coil</keyword>